<dbReference type="EMBL" id="JGZB01000004">
    <property type="protein sequence ID" value="KFI68388.1"/>
    <property type="molecule type" value="Genomic_DNA"/>
</dbReference>
<feature type="compositionally biased region" description="Low complexity" evidence="1">
    <location>
        <begin position="203"/>
        <end position="246"/>
    </location>
</feature>
<feature type="transmembrane region" description="Helical" evidence="2">
    <location>
        <begin position="148"/>
        <end position="169"/>
    </location>
</feature>
<feature type="compositionally biased region" description="Low complexity" evidence="1">
    <location>
        <begin position="254"/>
        <end position="272"/>
    </location>
</feature>
<keyword evidence="4" id="KW-1185">Reference proteome</keyword>
<keyword evidence="2" id="KW-0812">Transmembrane</keyword>
<dbReference type="AlphaFoldDB" id="A0A087BBI8"/>
<dbReference type="eggNOG" id="ENOG5030HSH">
    <property type="taxonomic scope" value="Bacteria"/>
</dbReference>
<feature type="transmembrane region" description="Helical" evidence="2">
    <location>
        <begin position="81"/>
        <end position="102"/>
    </location>
</feature>
<evidence type="ECO:0008006" key="5">
    <source>
        <dbReference type="Google" id="ProtNLM"/>
    </source>
</evidence>
<reference evidence="3 4" key="1">
    <citation type="submission" date="2014-03" db="EMBL/GenBank/DDBJ databases">
        <title>Genomics of Bifidobacteria.</title>
        <authorList>
            <person name="Ventura M."/>
            <person name="Milani C."/>
            <person name="Lugli G.A."/>
        </authorList>
    </citation>
    <scope>NUCLEOTIDE SEQUENCE [LARGE SCALE GENOMIC DNA]</scope>
    <source>
        <strain evidence="3 4">LMG 11591</strain>
    </source>
</reference>
<proteinExistence type="predicted"/>
<gene>
    <name evidence="3" type="ORF">BMAGN_0349</name>
</gene>
<keyword evidence="2" id="KW-0472">Membrane</keyword>
<evidence type="ECO:0000313" key="3">
    <source>
        <dbReference type="EMBL" id="KFI68388.1"/>
    </source>
</evidence>
<feature type="transmembrane region" description="Helical" evidence="2">
    <location>
        <begin position="28"/>
        <end position="48"/>
    </location>
</feature>
<keyword evidence="2" id="KW-1133">Transmembrane helix</keyword>
<protein>
    <recommendedName>
        <fullName evidence="5">Large tegument protein</fullName>
    </recommendedName>
</protein>
<evidence type="ECO:0000313" key="4">
    <source>
        <dbReference type="Proteomes" id="UP000029052"/>
    </source>
</evidence>
<evidence type="ECO:0000256" key="2">
    <source>
        <dbReference type="SAM" id="Phobius"/>
    </source>
</evidence>
<feature type="transmembrane region" description="Helical" evidence="2">
    <location>
        <begin position="109"/>
        <end position="128"/>
    </location>
</feature>
<organism evidence="3 4">
    <name type="scientific">Bifidobacterium magnum</name>
    <dbReference type="NCBI Taxonomy" id="1692"/>
    <lineage>
        <taxon>Bacteria</taxon>
        <taxon>Bacillati</taxon>
        <taxon>Actinomycetota</taxon>
        <taxon>Actinomycetes</taxon>
        <taxon>Bifidobacteriales</taxon>
        <taxon>Bifidobacteriaceae</taxon>
        <taxon>Bifidobacterium</taxon>
    </lineage>
</organism>
<comment type="caution">
    <text evidence="3">The sequence shown here is derived from an EMBL/GenBank/DDBJ whole genome shotgun (WGS) entry which is preliminary data.</text>
</comment>
<dbReference type="STRING" id="1692.BMAGN_0349"/>
<evidence type="ECO:0000256" key="1">
    <source>
        <dbReference type="SAM" id="MobiDB-lite"/>
    </source>
</evidence>
<sequence>MEPQPTPRNNRRIPTRSITVGKHTYDSALIVTVLGALLTIVGTFAPFVQTSMTYGAGPAGLNWSGFNVTQTVTKSVNLQDVYSGVGWIVCIAAVIVGILAVVRQDMAALIVTIIDDVVVIYSLARAAVEISGAGGSTNMYSITYGFGAGAWMLVIGAIVMLIGVIIAYYNDVNAKKNGNQAPMNNPQYPAMAMPASGAAQYMPPQQAGGAPMPQQGAAAPAPQQGRPVPQAAPQAAPAVPQAAPTQQPMPQPAQQPHQAPQQPQTPGAESHQ</sequence>
<dbReference type="Proteomes" id="UP000029052">
    <property type="component" value="Unassembled WGS sequence"/>
</dbReference>
<name>A0A087BBI8_9BIFI</name>
<feature type="region of interest" description="Disordered" evidence="1">
    <location>
        <begin position="200"/>
        <end position="272"/>
    </location>
</feature>
<accession>A0A087BBI8</accession>